<keyword evidence="4" id="KW-0966">Cell projection</keyword>
<dbReference type="RefSeq" id="WP_124091169.1">
    <property type="nucleotide sequence ID" value="NZ_CBCRYA010000003.1"/>
</dbReference>
<evidence type="ECO:0000313" key="5">
    <source>
        <dbReference type="Proteomes" id="UP000280861"/>
    </source>
</evidence>
<organism evidence="4 5">
    <name type="scientific">Arthrobacter ulcerisalmonis</name>
    <dbReference type="NCBI Taxonomy" id="2483813"/>
    <lineage>
        <taxon>Bacteria</taxon>
        <taxon>Bacillati</taxon>
        <taxon>Actinomycetota</taxon>
        <taxon>Actinomycetes</taxon>
        <taxon>Micrococcales</taxon>
        <taxon>Micrococcaceae</taxon>
        <taxon>Arthrobacter</taxon>
    </lineage>
</organism>
<gene>
    <name evidence="4" type="ORF">PSET11_01195</name>
</gene>
<accession>A0A3P5WX91</accession>
<evidence type="ECO:0000256" key="3">
    <source>
        <dbReference type="SAM" id="MobiDB-lite"/>
    </source>
</evidence>
<name>A0A3P5WX91_9MICC</name>
<reference evidence="4 5" key="1">
    <citation type="submission" date="2018-11" db="EMBL/GenBank/DDBJ databases">
        <authorList>
            <person name="Criscuolo A."/>
        </authorList>
    </citation>
    <scope>NUCLEOTIDE SEQUENCE [LARGE SCALE GENOMIC DNA]</scope>
    <source>
        <strain evidence="4">AT11b</strain>
    </source>
</reference>
<evidence type="ECO:0000256" key="2">
    <source>
        <dbReference type="ARBA" id="ARBA00022795"/>
    </source>
</evidence>
<evidence type="ECO:0000256" key="1">
    <source>
        <dbReference type="ARBA" id="ARBA00010577"/>
    </source>
</evidence>
<protein>
    <submittedName>
        <fullName evidence="4">Flagellar basal body rod modification protein</fullName>
    </submittedName>
</protein>
<dbReference type="AlphaFoldDB" id="A0A3P5WX91"/>
<sequence length="144" mass="14648">MTVQPISGIGATPQAAATRKPAQTLDSEAFMSLLVAQLKNQSPSAPMDTNQMMAQTIQLSMMEKTTEMAANSKEGFSLQMRSAAAALVGQTVNYTLPNGTVGSGIANSVSYSGPVPTVMVGSQSVTLDAVSGVGTSPGPATPII</sequence>
<evidence type="ECO:0000313" key="4">
    <source>
        <dbReference type="EMBL" id="VDC23730.1"/>
    </source>
</evidence>
<dbReference type="OrthoDB" id="9785233at2"/>
<dbReference type="GO" id="GO:0044781">
    <property type="term" value="P:bacterial-type flagellum organization"/>
    <property type="evidence" value="ECO:0007669"/>
    <property type="project" value="UniProtKB-KW"/>
</dbReference>
<keyword evidence="4" id="KW-0969">Cilium</keyword>
<keyword evidence="2" id="KW-1005">Bacterial flagellum biogenesis</keyword>
<feature type="region of interest" description="Disordered" evidence="3">
    <location>
        <begin position="1"/>
        <end position="21"/>
    </location>
</feature>
<keyword evidence="5" id="KW-1185">Reference proteome</keyword>
<proteinExistence type="inferred from homology"/>
<keyword evidence="4" id="KW-0282">Flagellum</keyword>
<dbReference type="EMBL" id="UXAU01000019">
    <property type="protein sequence ID" value="VDC23730.1"/>
    <property type="molecule type" value="Genomic_DNA"/>
</dbReference>
<dbReference type="InterPro" id="IPR005648">
    <property type="entry name" value="FlgD"/>
</dbReference>
<dbReference type="Pfam" id="PF03963">
    <property type="entry name" value="FlgD"/>
    <property type="match status" value="1"/>
</dbReference>
<comment type="similarity">
    <text evidence="1">Belongs to the FlgD family.</text>
</comment>
<dbReference type="Proteomes" id="UP000280861">
    <property type="component" value="Unassembled WGS sequence"/>
</dbReference>